<evidence type="ECO:0000313" key="3">
    <source>
        <dbReference type="Proteomes" id="UP000782312"/>
    </source>
</evidence>
<dbReference type="Gene3D" id="1.25.40.10">
    <property type="entry name" value="Tetratricopeptide repeat domain"/>
    <property type="match status" value="1"/>
</dbReference>
<evidence type="ECO:0000313" key="2">
    <source>
        <dbReference type="EMBL" id="MBI3128032.1"/>
    </source>
</evidence>
<proteinExistence type="predicted"/>
<dbReference type="PANTHER" id="PTHR45011:SF1">
    <property type="entry name" value="DAP3-BINDING CELL DEATH ENHANCER 1"/>
    <property type="match status" value="1"/>
</dbReference>
<name>A0A932HZA2_UNCTE</name>
<dbReference type="SMART" id="SM00671">
    <property type="entry name" value="SEL1"/>
    <property type="match status" value="3"/>
</dbReference>
<feature type="signal peptide" evidence="1">
    <location>
        <begin position="1"/>
        <end position="23"/>
    </location>
</feature>
<reference evidence="2" key="1">
    <citation type="submission" date="2020-07" db="EMBL/GenBank/DDBJ databases">
        <title>Huge and variable diversity of episymbiotic CPR bacteria and DPANN archaea in groundwater ecosystems.</title>
        <authorList>
            <person name="He C.Y."/>
            <person name="Keren R."/>
            <person name="Whittaker M."/>
            <person name="Farag I.F."/>
            <person name="Doudna J."/>
            <person name="Cate J.H.D."/>
            <person name="Banfield J.F."/>
        </authorList>
    </citation>
    <scope>NUCLEOTIDE SEQUENCE</scope>
    <source>
        <strain evidence="2">NC_groundwater_763_Ag_S-0.2um_68_21</strain>
    </source>
</reference>
<protein>
    <submittedName>
        <fullName evidence="2">Sel1 repeat family protein</fullName>
    </submittedName>
</protein>
<gene>
    <name evidence="2" type="ORF">HYZ11_10550</name>
</gene>
<dbReference type="EMBL" id="JACPUR010000023">
    <property type="protein sequence ID" value="MBI3128032.1"/>
    <property type="molecule type" value="Genomic_DNA"/>
</dbReference>
<dbReference type="AlphaFoldDB" id="A0A932HZA2"/>
<comment type="caution">
    <text evidence="2">The sequence shown here is derived from an EMBL/GenBank/DDBJ whole genome shotgun (WGS) entry which is preliminary data.</text>
</comment>
<dbReference type="InterPro" id="IPR011990">
    <property type="entry name" value="TPR-like_helical_dom_sf"/>
</dbReference>
<dbReference type="PANTHER" id="PTHR45011">
    <property type="entry name" value="DAP3-BINDING CELL DEATH ENHANCER 1"/>
    <property type="match status" value="1"/>
</dbReference>
<dbReference type="InterPro" id="IPR052748">
    <property type="entry name" value="ISR_Activator"/>
</dbReference>
<dbReference type="Pfam" id="PF08238">
    <property type="entry name" value="Sel1"/>
    <property type="match status" value="3"/>
</dbReference>
<feature type="chain" id="PRO_5038026223" evidence="1">
    <location>
        <begin position="24"/>
        <end position="201"/>
    </location>
</feature>
<evidence type="ECO:0000256" key="1">
    <source>
        <dbReference type="SAM" id="SignalP"/>
    </source>
</evidence>
<keyword evidence="1" id="KW-0732">Signal</keyword>
<organism evidence="2 3">
    <name type="scientific">Tectimicrobiota bacterium</name>
    <dbReference type="NCBI Taxonomy" id="2528274"/>
    <lineage>
        <taxon>Bacteria</taxon>
        <taxon>Pseudomonadati</taxon>
        <taxon>Nitrospinota/Tectimicrobiota group</taxon>
        <taxon>Candidatus Tectimicrobiota</taxon>
    </lineage>
</organism>
<dbReference type="SUPFAM" id="SSF81901">
    <property type="entry name" value="HCP-like"/>
    <property type="match status" value="1"/>
</dbReference>
<accession>A0A932HZA2</accession>
<sequence>MRPPILRPALFLFLFLATCPADAGFKEGVTAFRLGDYAAALREFRPLAEKGVAEAQFNLGVMYRQGLGVKEDPAEALRWYRKAAERGHAKAQLNLGTLYARGLGAKEDPAEAFKWHRRAAEQGLAPAQRLVGEAYAAGKGAPRDLILAHAWLSLAQKKGEPGVSELLREVAARLSPSELWEAQRLAESWEPKRPDAIPARP</sequence>
<dbReference type="Proteomes" id="UP000782312">
    <property type="component" value="Unassembled WGS sequence"/>
</dbReference>
<dbReference type="InterPro" id="IPR006597">
    <property type="entry name" value="Sel1-like"/>
</dbReference>